<gene>
    <name evidence="1" type="ORF">DVH24_026052</name>
</gene>
<organism evidence="1 2">
    <name type="scientific">Malus domestica</name>
    <name type="common">Apple</name>
    <name type="synonym">Pyrus malus</name>
    <dbReference type="NCBI Taxonomy" id="3750"/>
    <lineage>
        <taxon>Eukaryota</taxon>
        <taxon>Viridiplantae</taxon>
        <taxon>Streptophyta</taxon>
        <taxon>Embryophyta</taxon>
        <taxon>Tracheophyta</taxon>
        <taxon>Spermatophyta</taxon>
        <taxon>Magnoliopsida</taxon>
        <taxon>eudicotyledons</taxon>
        <taxon>Gunneridae</taxon>
        <taxon>Pentapetalae</taxon>
        <taxon>rosids</taxon>
        <taxon>fabids</taxon>
        <taxon>Rosales</taxon>
        <taxon>Rosaceae</taxon>
        <taxon>Amygdaloideae</taxon>
        <taxon>Maleae</taxon>
        <taxon>Malus</taxon>
    </lineage>
</organism>
<evidence type="ECO:0000313" key="2">
    <source>
        <dbReference type="Proteomes" id="UP000290289"/>
    </source>
</evidence>
<evidence type="ECO:0000313" key="1">
    <source>
        <dbReference type="EMBL" id="RXI06916.1"/>
    </source>
</evidence>
<comment type="caution">
    <text evidence="1">The sequence shown here is derived from an EMBL/GenBank/DDBJ whole genome shotgun (WGS) entry which is preliminary data.</text>
</comment>
<dbReference type="EMBL" id="RDQH01000328">
    <property type="protein sequence ID" value="RXI06916.1"/>
    <property type="molecule type" value="Genomic_DNA"/>
</dbReference>
<protein>
    <submittedName>
        <fullName evidence="1">Uncharacterized protein</fullName>
    </submittedName>
</protein>
<sequence>MVWFVFTTKAIRRFLCGTRQFKGSRRFLPQLLRKNRIYERAFTMDPVVVVVVVVSYQVNVYSLKSNSLKRVLNFPSNGFGFNQEYGVTESWSWNLLYSIVHGNVPWVLASSEPLVLSMDSETVLFWYDLQKNSVKQVEIHGSLCLLECDPVLVGRQYQVPCTSKRGKFQEVKGFLSWWSSRQLKMISP</sequence>
<proteinExistence type="predicted"/>
<keyword evidence="2" id="KW-1185">Reference proteome</keyword>
<accession>A0A498KHP2</accession>
<dbReference type="Proteomes" id="UP000290289">
    <property type="component" value="Chromosome 2"/>
</dbReference>
<name>A0A498KHP2_MALDO</name>
<reference evidence="1 2" key="1">
    <citation type="submission" date="2018-10" db="EMBL/GenBank/DDBJ databases">
        <title>A high-quality apple genome assembly.</title>
        <authorList>
            <person name="Hu J."/>
        </authorList>
    </citation>
    <scope>NUCLEOTIDE SEQUENCE [LARGE SCALE GENOMIC DNA]</scope>
    <source>
        <strain evidence="2">cv. HFTH1</strain>
        <tissue evidence="1">Young leaf</tissue>
    </source>
</reference>
<dbReference type="AlphaFoldDB" id="A0A498KHP2"/>